<accession>A0ABQ5VEJ4</accession>
<organism evidence="1 2">
    <name type="scientific">Algimonas ampicilliniresistens</name>
    <dbReference type="NCBI Taxonomy" id="1298735"/>
    <lineage>
        <taxon>Bacteria</taxon>
        <taxon>Pseudomonadati</taxon>
        <taxon>Pseudomonadota</taxon>
        <taxon>Alphaproteobacteria</taxon>
        <taxon>Maricaulales</taxon>
        <taxon>Robiginitomaculaceae</taxon>
        <taxon>Algimonas</taxon>
    </lineage>
</organism>
<evidence type="ECO:0000313" key="2">
    <source>
        <dbReference type="Proteomes" id="UP001161391"/>
    </source>
</evidence>
<evidence type="ECO:0000313" key="1">
    <source>
        <dbReference type="EMBL" id="GLQ25115.1"/>
    </source>
</evidence>
<dbReference type="Proteomes" id="UP001161391">
    <property type="component" value="Unassembled WGS sequence"/>
</dbReference>
<proteinExistence type="predicted"/>
<reference evidence="1" key="2">
    <citation type="submission" date="2023-01" db="EMBL/GenBank/DDBJ databases">
        <title>Draft genome sequence of Algimonas ampicilliniresistens strain NBRC 108219.</title>
        <authorList>
            <person name="Sun Q."/>
            <person name="Mori K."/>
        </authorList>
    </citation>
    <scope>NUCLEOTIDE SEQUENCE</scope>
    <source>
        <strain evidence="1">NBRC 108219</strain>
    </source>
</reference>
<comment type="caution">
    <text evidence="1">The sequence shown here is derived from an EMBL/GenBank/DDBJ whole genome shotgun (WGS) entry which is preliminary data.</text>
</comment>
<reference evidence="1" key="1">
    <citation type="journal article" date="2014" name="Int. J. Syst. Evol. Microbiol.">
        <title>Complete genome of a new Firmicutes species belonging to the dominant human colonic microbiota ('Ruminococcus bicirculans') reveals two chromosomes and a selective capacity to utilize plant glucans.</title>
        <authorList>
            <consortium name="NISC Comparative Sequencing Program"/>
            <person name="Wegmann U."/>
            <person name="Louis P."/>
            <person name="Goesmann A."/>
            <person name="Henrissat B."/>
            <person name="Duncan S.H."/>
            <person name="Flint H.J."/>
        </authorList>
    </citation>
    <scope>NUCLEOTIDE SEQUENCE</scope>
    <source>
        <strain evidence="1">NBRC 108219</strain>
    </source>
</reference>
<gene>
    <name evidence="1" type="ORF">GCM10007853_29890</name>
</gene>
<name>A0ABQ5VEJ4_9PROT</name>
<dbReference type="EMBL" id="BSNK01000002">
    <property type="protein sequence ID" value="GLQ25115.1"/>
    <property type="molecule type" value="Genomic_DNA"/>
</dbReference>
<sequence length="206" mass="23503">MGEQSQTWFVALLKRLRSLCEITKDRFIQEASLKDQFHYHDIKWDHAPIDRKDFDWVDQEIIENENEYPFFQFSVSQSLGRVVGFFEGPTFFVLLLDPAHNIYLTKYSNYKVTNTTIGRCDFSGLLEKTEAIVSLAIDHGVNIPEHIWCGARGYIASQYSNLVVARVDDDTVHTIDQLISLSAADGTADIVSDALKSYADQMKDIV</sequence>
<protein>
    <submittedName>
        <fullName evidence="1">Uncharacterized protein</fullName>
    </submittedName>
</protein>
<keyword evidence="2" id="KW-1185">Reference proteome</keyword>